<name>A0ABV9TFE5_9MICC</name>
<dbReference type="SUPFAM" id="SSF110738">
    <property type="entry name" value="Glycerate kinase I"/>
    <property type="match status" value="1"/>
</dbReference>
<dbReference type="EMBL" id="JBHSIW010000005">
    <property type="protein sequence ID" value="MFC4902622.1"/>
    <property type="molecule type" value="Genomic_DNA"/>
</dbReference>
<evidence type="ECO:0000256" key="2">
    <source>
        <dbReference type="ARBA" id="ARBA00022679"/>
    </source>
</evidence>
<dbReference type="RefSeq" id="WP_277551688.1">
    <property type="nucleotide sequence ID" value="NZ_JARAMH010000012.1"/>
</dbReference>
<accession>A0ABV9TFE5</accession>
<dbReference type="Pfam" id="PF02595">
    <property type="entry name" value="Gly_kinase"/>
    <property type="match status" value="1"/>
</dbReference>
<keyword evidence="7" id="KW-1185">Reference proteome</keyword>
<dbReference type="InterPro" id="IPR018197">
    <property type="entry name" value="Glycerate_kinase_RE-like"/>
</dbReference>
<sequence length="405" mass="40716">MRIVVAPDKFKGSLEAPDVAAALEEGIHSVDPTAEVVRLPVADGGEGTLEAALGAGFVPSPVTVTGPVGEPVEAEFALRDRTAVVEMALASGLAALPVDETGQPVLDAGGATSRGTGELVRAALDAGAERVVLGVGGSACTDGGAGLLQALGARLLDAVGEELGRGGTALAGLSRVDLTDLDPRLAGTEFVLAADVDHPLLGERGAAAVFGPQKGADPDQVRALDAALTVLRDRLADALGDGAARAAEAPGAGAAGGVGFAALAVLGARRRPGVAVVLEFVGLADRLAGADLVVTGEGSLDEQSLGGKTPLGVLETARSAGVPAVAVCGRTTLEPRVLHEAGFRRTYALTDFEPDPRTCMREARRLLEQVGARLAHDLPELLAGTQPDLTDPAAGADADDPKEPR</sequence>
<evidence type="ECO:0000256" key="1">
    <source>
        <dbReference type="ARBA" id="ARBA00006284"/>
    </source>
</evidence>
<dbReference type="Proteomes" id="UP001595797">
    <property type="component" value="Unassembled WGS sequence"/>
</dbReference>
<dbReference type="PANTHER" id="PTHR21599:SF0">
    <property type="entry name" value="GLYCERATE KINASE"/>
    <property type="match status" value="1"/>
</dbReference>
<feature type="region of interest" description="Disordered" evidence="5">
    <location>
        <begin position="379"/>
        <end position="405"/>
    </location>
</feature>
<dbReference type="GO" id="GO:0016301">
    <property type="term" value="F:kinase activity"/>
    <property type="evidence" value="ECO:0007669"/>
    <property type="project" value="UniProtKB-KW"/>
</dbReference>
<protein>
    <submittedName>
        <fullName evidence="6">Glycerate kinase</fullName>
    </submittedName>
</protein>
<reference evidence="7" key="1">
    <citation type="journal article" date="2019" name="Int. J. Syst. Evol. Microbiol.">
        <title>The Global Catalogue of Microorganisms (GCM) 10K type strain sequencing project: providing services to taxonomists for standard genome sequencing and annotation.</title>
        <authorList>
            <consortium name="The Broad Institute Genomics Platform"/>
            <consortium name="The Broad Institute Genome Sequencing Center for Infectious Disease"/>
            <person name="Wu L."/>
            <person name="Ma J."/>
        </authorList>
    </citation>
    <scope>NUCLEOTIDE SEQUENCE [LARGE SCALE GENOMIC DNA]</scope>
    <source>
        <strain evidence="7">CGMCC 4.6946</strain>
    </source>
</reference>
<dbReference type="Gene3D" id="3.90.1510.10">
    <property type="entry name" value="Glycerate kinase, domain 2"/>
    <property type="match status" value="1"/>
</dbReference>
<keyword evidence="3 4" id="KW-0418">Kinase</keyword>
<evidence type="ECO:0000256" key="4">
    <source>
        <dbReference type="PIRNR" id="PIRNR006078"/>
    </source>
</evidence>
<dbReference type="InterPro" id="IPR018193">
    <property type="entry name" value="Glyc_kinase_flavodox-like_fold"/>
</dbReference>
<comment type="caution">
    <text evidence="6">The sequence shown here is derived from an EMBL/GenBank/DDBJ whole genome shotgun (WGS) entry which is preliminary data.</text>
</comment>
<evidence type="ECO:0000313" key="6">
    <source>
        <dbReference type="EMBL" id="MFC4902622.1"/>
    </source>
</evidence>
<dbReference type="Gene3D" id="3.40.50.10350">
    <property type="entry name" value="Glycerate kinase, domain 1"/>
    <property type="match status" value="1"/>
</dbReference>
<organism evidence="6 7">
    <name type="scientific">Kocuria oceani</name>
    <dbReference type="NCBI Taxonomy" id="988827"/>
    <lineage>
        <taxon>Bacteria</taxon>
        <taxon>Bacillati</taxon>
        <taxon>Actinomycetota</taxon>
        <taxon>Actinomycetes</taxon>
        <taxon>Micrococcales</taxon>
        <taxon>Micrococcaceae</taxon>
        <taxon>Kocuria</taxon>
    </lineage>
</organism>
<dbReference type="InterPro" id="IPR004381">
    <property type="entry name" value="Glycerate_kinase"/>
</dbReference>
<feature type="compositionally biased region" description="Low complexity" evidence="5">
    <location>
        <begin position="387"/>
        <end position="396"/>
    </location>
</feature>
<comment type="similarity">
    <text evidence="1 4">Belongs to the glycerate kinase type-1 family.</text>
</comment>
<evidence type="ECO:0000256" key="5">
    <source>
        <dbReference type="SAM" id="MobiDB-lite"/>
    </source>
</evidence>
<dbReference type="PANTHER" id="PTHR21599">
    <property type="entry name" value="GLYCERATE KINASE"/>
    <property type="match status" value="1"/>
</dbReference>
<gene>
    <name evidence="6" type="ORF">ACFPCS_03465</name>
</gene>
<evidence type="ECO:0000256" key="3">
    <source>
        <dbReference type="ARBA" id="ARBA00022777"/>
    </source>
</evidence>
<dbReference type="NCBIfam" id="TIGR00045">
    <property type="entry name" value="glycerate kinase"/>
    <property type="match status" value="1"/>
</dbReference>
<dbReference type="InterPro" id="IPR036129">
    <property type="entry name" value="Glycerate_kinase_sf"/>
</dbReference>
<evidence type="ECO:0000313" key="7">
    <source>
        <dbReference type="Proteomes" id="UP001595797"/>
    </source>
</evidence>
<keyword evidence="2 4" id="KW-0808">Transferase</keyword>
<dbReference type="PIRSF" id="PIRSF006078">
    <property type="entry name" value="GlxK"/>
    <property type="match status" value="1"/>
</dbReference>
<proteinExistence type="inferred from homology"/>